<gene>
    <name evidence="6" type="ORF">H4W31_004172</name>
</gene>
<evidence type="ECO:0000256" key="4">
    <source>
        <dbReference type="PROSITE-ProRule" id="PRU00335"/>
    </source>
</evidence>
<keyword evidence="2 4" id="KW-0238">DNA-binding</keyword>
<reference evidence="6" key="1">
    <citation type="submission" date="2020-10" db="EMBL/GenBank/DDBJ databases">
        <title>Sequencing the genomes of 1000 actinobacteria strains.</title>
        <authorList>
            <person name="Klenk H.-P."/>
        </authorList>
    </citation>
    <scope>NUCLEOTIDE SEQUENCE</scope>
    <source>
        <strain evidence="6">DSM 46832</strain>
    </source>
</reference>
<dbReference type="GO" id="GO:0045892">
    <property type="term" value="P:negative regulation of DNA-templated transcription"/>
    <property type="evidence" value="ECO:0007669"/>
    <property type="project" value="UniProtKB-ARBA"/>
</dbReference>
<evidence type="ECO:0000256" key="1">
    <source>
        <dbReference type="ARBA" id="ARBA00023015"/>
    </source>
</evidence>
<dbReference type="PROSITE" id="PS50977">
    <property type="entry name" value="HTH_TETR_2"/>
    <property type="match status" value="1"/>
</dbReference>
<dbReference type="Gene3D" id="1.10.357.10">
    <property type="entry name" value="Tetracycline Repressor, domain 2"/>
    <property type="match status" value="1"/>
</dbReference>
<dbReference type="GO" id="GO:0000976">
    <property type="term" value="F:transcription cis-regulatory region binding"/>
    <property type="evidence" value="ECO:0007669"/>
    <property type="project" value="TreeGrafter"/>
</dbReference>
<organism evidence="6 7">
    <name type="scientific">Plantactinospora soyae</name>
    <dbReference type="NCBI Taxonomy" id="1544732"/>
    <lineage>
        <taxon>Bacteria</taxon>
        <taxon>Bacillati</taxon>
        <taxon>Actinomycetota</taxon>
        <taxon>Actinomycetes</taxon>
        <taxon>Micromonosporales</taxon>
        <taxon>Micromonosporaceae</taxon>
        <taxon>Plantactinospora</taxon>
    </lineage>
</organism>
<protein>
    <submittedName>
        <fullName evidence="6">AcrR family transcriptional regulator</fullName>
    </submittedName>
</protein>
<dbReference type="PANTHER" id="PTHR30055">
    <property type="entry name" value="HTH-TYPE TRANSCRIPTIONAL REGULATOR RUTR"/>
    <property type="match status" value="1"/>
</dbReference>
<evidence type="ECO:0000256" key="2">
    <source>
        <dbReference type="ARBA" id="ARBA00023125"/>
    </source>
</evidence>
<name>A0A927R6K4_9ACTN</name>
<keyword evidence="3" id="KW-0804">Transcription</keyword>
<dbReference type="InterPro" id="IPR023772">
    <property type="entry name" value="DNA-bd_HTH_TetR-type_CS"/>
</dbReference>
<evidence type="ECO:0000259" key="5">
    <source>
        <dbReference type="PROSITE" id="PS50977"/>
    </source>
</evidence>
<dbReference type="RefSeq" id="WP_192768179.1">
    <property type="nucleotide sequence ID" value="NZ_JADBEB010000001.1"/>
</dbReference>
<dbReference type="PROSITE" id="PS01081">
    <property type="entry name" value="HTH_TETR_1"/>
    <property type="match status" value="1"/>
</dbReference>
<feature type="DNA-binding region" description="H-T-H motif" evidence="4">
    <location>
        <begin position="36"/>
        <end position="55"/>
    </location>
</feature>
<dbReference type="InterPro" id="IPR050109">
    <property type="entry name" value="HTH-type_TetR-like_transc_reg"/>
</dbReference>
<dbReference type="SUPFAM" id="SSF46689">
    <property type="entry name" value="Homeodomain-like"/>
    <property type="match status" value="1"/>
</dbReference>
<evidence type="ECO:0000313" key="6">
    <source>
        <dbReference type="EMBL" id="MBE1488534.1"/>
    </source>
</evidence>
<dbReference type="Proteomes" id="UP000649753">
    <property type="component" value="Unassembled WGS sequence"/>
</dbReference>
<dbReference type="FunFam" id="1.10.10.60:FF:000141">
    <property type="entry name" value="TetR family transcriptional regulator"/>
    <property type="match status" value="1"/>
</dbReference>
<dbReference type="PRINTS" id="PR00455">
    <property type="entry name" value="HTHTETR"/>
</dbReference>
<dbReference type="Pfam" id="PF00440">
    <property type="entry name" value="TetR_N"/>
    <property type="match status" value="1"/>
</dbReference>
<dbReference type="PANTHER" id="PTHR30055:SF234">
    <property type="entry name" value="HTH-TYPE TRANSCRIPTIONAL REGULATOR BETI"/>
    <property type="match status" value="1"/>
</dbReference>
<accession>A0A927R6K4</accession>
<keyword evidence="7" id="KW-1185">Reference proteome</keyword>
<comment type="caution">
    <text evidence="6">The sequence shown here is derived from an EMBL/GenBank/DDBJ whole genome shotgun (WGS) entry which is preliminary data.</text>
</comment>
<sequence>MTERPGLRERKRQRTHDALSEAAISLFLRHGYDQVSVADVAAAAEVSKPTLFKYFPSKEDLVLHRILDHRAEAARVVRNSSPGQPPLPALHRHFLAGLARRDPVTGLNDHPQVLAFHGMVFGTPSLAARVAQYATDDEEALTEALAEAAPAAGALDARLAASQIVAVQRVLARENWRRLTEGRSATEVHPDAVAAADRAFHLLAGGLTGYAGPPGPATDGS</sequence>
<dbReference type="InterPro" id="IPR001647">
    <property type="entry name" value="HTH_TetR"/>
</dbReference>
<dbReference type="InterPro" id="IPR009057">
    <property type="entry name" value="Homeodomain-like_sf"/>
</dbReference>
<dbReference type="Gene3D" id="1.10.10.60">
    <property type="entry name" value="Homeodomain-like"/>
    <property type="match status" value="1"/>
</dbReference>
<dbReference type="GO" id="GO:0003700">
    <property type="term" value="F:DNA-binding transcription factor activity"/>
    <property type="evidence" value="ECO:0007669"/>
    <property type="project" value="TreeGrafter"/>
</dbReference>
<dbReference type="EMBL" id="JADBEB010000001">
    <property type="protein sequence ID" value="MBE1488534.1"/>
    <property type="molecule type" value="Genomic_DNA"/>
</dbReference>
<evidence type="ECO:0000256" key="3">
    <source>
        <dbReference type="ARBA" id="ARBA00023163"/>
    </source>
</evidence>
<evidence type="ECO:0000313" key="7">
    <source>
        <dbReference type="Proteomes" id="UP000649753"/>
    </source>
</evidence>
<keyword evidence="1" id="KW-0805">Transcription regulation</keyword>
<proteinExistence type="predicted"/>
<dbReference type="AlphaFoldDB" id="A0A927R6K4"/>
<feature type="domain" description="HTH tetR-type" evidence="5">
    <location>
        <begin position="13"/>
        <end position="73"/>
    </location>
</feature>